<dbReference type="Pfam" id="PF09339">
    <property type="entry name" value="HTH_IclR"/>
    <property type="match status" value="1"/>
</dbReference>
<dbReference type="AlphaFoldDB" id="A0A383RUY3"/>
<evidence type="ECO:0000256" key="3">
    <source>
        <dbReference type="ARBA" id="ARBA00023163"/>
    </source>
</evidence>
<dbReference type="PANTHER" id="PTHR30136:SF35">
    <property type="entry name" value="HTH-TYPE TRANSCRIPTIONAL REGULATOR RV1719"/>
    <property type="match status" value="1"/>
</dbReference>
<evidence type="ECO:0000259" key="4">
    <source>
        <dbReference type="PROSITE" id="PS51077"/>
    </source>
</evidence>
<dbReference type="PANTHER" id="PTHR30136">
    <property type="entry name" value="HELIX-TURN-HELIX TRANSCRIPTIONAL REGULATOR, ICLR FAMILY"/>
    <property type="match status" value="1"/>
</dbReference>
<dbReference type="Proteomes" id="UP000263595">
    <property type="component" value="Unassembled WGS sequence"/>
</dbReference>
<feature type="domain" description="HTH iclR-type" evidence="4">
    <location>
        <begin position="6"/>
        <end position="68"/>
    </location>
</feature>
<proteinExistence type="predicted"/>
<dbReference type="InterPro" id="IPR029016">
    <property type="entry name" value="GAF-like_dom_sf"/>
</dbReference>
<keyword evidence="3" id="KW-0804">Transcription</keyword>
<dbReference type="InterPro" id="IPR014757">
    <property type="entry name" value="Tscrpt_reg_IclR_C"/>
</dbReference>
<evidence type="ECO:0000256" key="1">
    <source>
        <dbReference type="ARBA" id="ARBA00023015"/>
    </source>
</evidence>
<dbReference type="Pfam" id="PF01614">
    <property type="entry name" value="IclR_C"/>
    <property type="match status" value="1"/>
</dbReference>
<dbReference type="EMBL" id="UNOZ01000022">
    <property type="protein sequence ID" value="SYX90859.1"/>
    <property type="molecule type" value="Genomic_DNA"/>
</dbReference>
<dbReference type="GO" id="GO:0045892">
    <property type="term" value="P:negative regulation of DNA-templated transcription"/>
    <property type="evidence" value="ECO:0007669"/>
    <property type="project" value="TreeGrafter"/>
</dbReference>
<keyword evidence="2" id="KW-0238">DNA-binding</keyword>
<dbReference type="SMART" id="SM00346">
    <property type="entry name" value="HTH_ICLR"/>
    <property type="match status" value="1"/>
</dbReference>
<feature type="domain" description="IclR-ED" evidence="5">
    <location>
        <begin position="69"/>
        <end position="252"/>
    </location>
</feature>
<evidence type="ECO:0000259" key="5">
    <source>
        <dbReference type="PROSITE" id="PS51078"/>
    </source>
</evidence>
<dbReference type="InterPro" id="IPR036388">
    <property type="entry name" value="WH-like_DNA-bd_sf"/>
</dbReference>
<keyword evidence="1" id="KW-0805">Transcription regulation</keyword>
<dbReference type="SUPFAM" id="SSF55781">
    <property type="entry name" value="GAF domain-like"/>
    <property type="match status" value="1"/>
</dbReference>
<dbReference type="GO" id="GO:0003700">
    <property type="term" value="F:DNA-binding transcription factor activity"/>
    <property type="evidence" value="ECO:0007669"/>
    <property type="project" value="TreeGrafter"/>
</dbReference>
<organism evidence="6 7">
    <name type="scientific">Pseudomonas reidholzensis</name>
    <dbReference type="NCBI Taxonomy" id="1785162"/>
    <lineage>
        <taxon>Bacteria</taxon>
        <taxon>Pseudomonadati</taxon>
        <taxon>Pseudomonadota</taxon>
        <taxon>Gammaproteobacteria</taxon>
        <taxon>Pseudomonadales</taxon>
        <taxon>Pseudomonadaceae</taxon>
        <taxon>Pseudomonas</taxon>
    </lineage>
</organism>
<dbReference type="InterPro" id="IPR005471">
    <property type="entry name" value="Tscrpt_reg_IclR_N"/>
</dbReference>
<gene>
    <name evidence="6" type="primary">kdgR</name>
    <name evidence="6" type="ORF">CCOS865_03126</name>
</gene>
<dbReference type="RefSeq" id="WP_119142476.1">
    <property type="nucleotide sequence ID" value="NZ_CBCSFL010000011.1"/>
</dbReference>
<protein>
    <submittedName>
        <fullName evidence="6">Transcriptional regulator KdgR</fullName>
    </submittedName>
</protein>
<reference evidence="7" key="1">
    <citation type="submission" date="2018-08" db="EMBL/GenBank/DDBJ databases">
        <authorList>
            <person name="Blom J."/>
        </authorList>
    </citation>
    <scope>NUCLEOTIDE SEQUENCE [LARGE SCALE GENOMIC DNA]</scope>
    <source>
        <strain evidence="7">CCOS 865</strain>
    </source>
</reference>
<dbReference type="Gene3D" id="3.30.450.40">
    <property type="match status" value="1"/>
</dbReference>
<dbReference type="SUPFAM" id="SSF46785">
    <property type="entry name" value="Winged helix' DNA-binding domain"/>
    <property type="match status" value="1"/>
</dbReference>
<name>A0A383RUY3_9PSED</name>
<dbReference type="Gene3D" id="1.10.10.10">
    <property type="entry name" value="Winged helix-like DNA-binding domain superfamily/Winged helix DNA-binding domain"/>
    <property type="match status" value="1"/>
</dbReference>
<dbReference type="InterPro" id="IPR036390">
    <property type="entry name" value="WH_DNA-bd_sf"/>
</dbReference>
<dbReference type="OrthoDB" id="9807558at2"/>
<evidence type="ECO:0000313" key="7">
    <source>
        <dbReference type="Proteomes" id="UP000263595"/>
    </source>
</evidence>
<evidence type="ECO:0000256" key="2">
    <source>
        <dbReference type="ARBA" id="ARBA00023125"/>
    </source>
</evidence>
<dbReference type="PROSITE" id="PS51077">
    <property type="entry name" value="HTH_ICLR"/>
    <property type="match status" value="1"/>
</dbReference>
<dbReference type="GO" id="GO:0003677">
    <property type="term" value="F:DNA binding"/>
    <property type="evidence" value="ECO:0007669"/>
    <property type="project" value="UniProtKB-KW"/>
</dbReference>
<dbReference type="InterPro" id="IPR050707">
    <property type="entry name" value="HTH_MetabolicPath_Reg"/>
</dbReference>
<sequence length="260" mass="29096">MQPSHVKSAMRVLEILEFFKNVRQPRAMSEISAALGYPQSSTTVLLKTLITLGYLNFNRHERLYFPTVKVTSLGEWVPHTLFASGGIVEAMNDVHAETGESVSINTKNDIYVQYVQVLQSVHALRFHVNESELRPMTQSATGWLLMSTMSDKVLDNLIRRANIVSQKHNGERVELPAMMEKIRHIRRQGYASAENIPFLGGATLCVLLPVTIQGQPVTLGLGGAAERIRQNHDHYLQVLQNAAKRLEPVEGFTAPVEIEL</sequence>
<accession>A0A383RUY3</accession>
<evidence type="ECO:0000313" key="6">
    <source>
        <dbReference type="EMBL" id="SYX90859.1"/>
    </source>
</evidence>
<dbReference type="PROSITE" id="PS51078">
    <property type="entry name" value="ICLR_ED"/>
    <property type="match status" value="1"/>
</dbReference>
<keyword evidence="7" id="KW-1185">Reference proteome</keyword>